<dbReference type="CDD" id="cd00093">
    <property type="entry name" value="HTH_XRE"/>
    <property type="match status" value="1"/>
</dbReference>
<dbReference type="AlphaFoldDB" id="A0A3Q9I7F8"/>
<keyword evidence="3" id="KW-1185">Reference proteome</keyword>
<dbReference type="InterPro" id="IPR001387">
    <property type="entry name" value="Cro/C1-type_HTH"/>
</dbReference>
<evidence type="ECO:0000259" key="1">
    <source>
        <dbReference type="PROSITE" id="PS50943"/>
    </source>
</evidence>
<dbReference type="OrthoDB" id="2470416at2"/>
<reference evidence="3" key="1">
    <citation type="submission" date="2018-12" db="EMBL/GenBank/DDBJ databases">
        <title>Complete genome sequence of Paenibacillus sp. MBLB1234.</title>
        <authorList>
            <person name="Nam Y.-D."/>
            <person name="Kang J."/>
            <person name="Chung W.-H."/>
            <person name="Park Y.S."/>
        </authorList>
    </citation>
    <scope>NUCLEOTIDE SEQUENCE [LARGE SCALE GENOMIC DNA]</scope>
    <source>
        <strain evidence="3">MBLB1234</strain>
    </source>
</reference>
<evidence type="ECO:0000313" key="3">
    <source>
        <dbReference type="Proteomes" id="UP000270678"/>
    </source>
</evidence>
<dbReference type="SUPFAM" id="SSF47413">
    <property type="entry name" value="lambda repressor-like DNA-binding domains"/>
    <property type="match status" value="1"/>
</dbReference>
<accession>A0A3Q9I7F8</accession>
<dbReference type="Gene3D" id="1.10.260.40">
    <property type="entry name" value="lambda repressor-like DNA-binding domains"/>
    <property type="match status" value="1"/>
</dbReference>
<gene>
    <name evidence="2" type="ORF">EI981_08075</name>
</gene>
<feature type="domain" description="HTH cro/C1-type" evidence="1">
    <location>
        <begin position="11"/>
        <end position="65"/>
    </location>
</feature>
<proteinExistence type="predicted"/>
<name>A0A3Q9I7F8_9BACL</name>
<dbReference type="RefSeq" id="WP_126997062.1">
    <property type="nucleotide sequence ID" value="NZ_CP034346.1"/>
</dbReference>
<dbReference type="InterPro" id="IPR010982">
    <property type="entry name" value="Lambda_DNA-bd_dom_sf"/>
</dbReference>
<dbReference type="KEGG" id="plut:EI981_08075"/>
<protein>
    <submittedName>
        <fullName evidence="2">XRE family transcriptional regulator</fullName>
    </submittedName>
</protein>
<dbReference type="Proteomes" id="UP000270678">
    <property type="component" value="Chromosome"/>
</dbReference>
<dbReference type="GO" id="GO:0003677">
    <property type="term" value="F:DNA binding"/>
    <property type="evidence" value="ECO:0007669"/>
    <property type="project" value="InterPro"/>
</dbReference>
<organism evidence="2 3">
    <name type="scientific">Paenibacillus lutimineralis</name>
    <dbReference type="NCBI Taxonomy" id="2707005"/>
    <lineage>
        <taxon>Bacteria</taxon>
        <taxon>Bacillati</taxon>
        <taxon>Bacillota</taxon>
        <taxon>Bacilli</taxon>
        <taxon>Bacillales</taxon>
        <taxon>Paenibacillaceae</taxon>
        <taxon>Paenibacillus</taxon>
    </lineage>
</organism>
<evidence type="ECO:0000313" key="2">
    <source>
        <dbReference type="EMBL" id="AZS14413.1"/>
    </source>
</evidence>
<dbReference type="EMBL" id="CP034346">
    <property type="protein sequence ID" value="AZS14413.1"/>
    <property type="molecule type" value="Genomic_DNA"/>
</dbReference>
<sequence>MSRTTTISAILNDFMNQEGLNLRQFAEKVDINIGSLSNILNENRTLNIGQLDRITEVMGLPKGCFYNQYYDEVIAGSPPNWRKIKPFLYGCAEVGNLDLLLKTVQQLLDNLIYSPHLFEVAEDLNKNEKKEAAIILYENVALSERNQHSERLALCQYRLFMCELENNQEKNYQGALQFELFVDRLGEYDQLEALKDLANTYRGLSRWNKLEEIAERLRQKAQFLYQKSPKYASGYKSYRPLFTYIAYANLLLGDVHENKRDYEKTLQYIQLYNDLDWVKEQDEEAEQWKEKFQEWAKMNIMVTKLAAGDPSVLTDYVTYMESNHDEVLLSLLNIVEFANRYHFNIDDILRRFDIPSLIIKHKSPNNVYTRQIIEGHLARFNNELASYYLNKGGYRDGLNYLLNNLDNSIFISEKHGIFRLLSQYHLSYNHQHPGIKIISNNAKETSS</sequence>
<dbReference type="PROSITE" id="PS50943">
    <property type="entry name" value="HTH_CROC1"/>
    <property type="match status" value="1"/>
</dbReference>